<organism evidence="2 3">
    <name type="scientific">Rhamnella rubrinervis</name>
    <dbReference type="NCBI Taxonomy" id="2594499"/>
    <lineage>
        <taxon>Eukaryota</taxon>
        <taxon>Viridiplantae</taxon>
        <taxon>Streptophyta</taxon>
        <taxon>Embryophyta</taxon>
        <taxon>Tracheophyta</taxon>
        <taxon>Spermatophyta</taxon>
        <taxon>Magnoliopsida</taxon>
        <taxon>eudicotyledons</taxon>
        <taxon>Gunneridae</taxon>
        <taxon>Pentapetalae</taxon>
        <taxon>rosids</taxon>
        <taxon>fabids</taxon>
        <taxon>Rosales</taxon>
        <taxon>Rhamnaceae</taxon>
        <taxon>rhamnoid group</taxon>
        <taxon>Rhamneae</taxon>
        <taxon>Rhamnella</taxon>
    </lineage>
</organism>
<feature type="region of interest" description="Disordered" evidence="1">
    <location>
        <begin position="197"/>
        <end position="224"/>
    </location>
</feature>
<dbReference type="PANTHER" id="PTHR34451:SF7">
    <property type="entry name" value="PHD FINGER FAMILY PROTEIN"/>
    <property type="match status" value="1"/>
</dbReference>
<sequence>MKHWGGELESESGCSSCGGGGWVLHKLWHKATFRKLCTNCVLINSPGLFCPLCLHVFDHKNIPPLRNRIMCLKCPSISHLSCSLSHASSSSSFLCPPCSDPLFFFFNLTPSSSNKTPKLHHDHAHHRPRPDDFFIDKDNARALLAASRIAAASMTKAAIASRADAERRVAEALAAKMRAKEALEALAYLFAKDNLKHDNETDPKIGGPVSQSLLNPKPPTEQPR</sequence>
<evidence type="ECO:0000256" key="1">
    <source>
        <dbReference type="SAM" id="MobiDB-lite"/>
    </source>
</evidence>
<protein>
    <submittedName>
        <fullName evidence="2">Uncharacterized protein</fullName>
    </submittedName>
</protein>
<dbReference type="EMBL" id="VOIH02000001">
    <property type="protein sequence ID" value="KAF3456450.1"/>
    <property type="molecule type" value="Genomic_DNA"/>
</dbReference>
<dbReference type="OrthoDB" id="692041at2759"/>
<dbReference type="Proteomes" id="UP000796880">
    <property type="component" value="Unassembled WGS sequence"/>
</dbReference>
<dbReference type="PANTHER" id="PTHR34451">
    <property type="entry name" value="PHD FINGER FAMILY PROTEIN"/>
    <property type="match status" value="1"/>
</dbReference>
<name>A0A8K0HRN4_9ROSA</name>
<reference evidence="2" key="1">
    <citation type="submission" date="2020-03" db="EMBL/GenBank/DDBJ databases">
        <title>A high-quality chromosome-level genome assembly of a woody plant with both climbing and erect habits, Rhamnella rubrinervis.</title>
        <authorList>
            <person name="Lu Z."/>
            <person name="Yang Y."/>
            <person name="Zhu X."/>
            <person name="Sun Y."/>
        </authorList>
    </citation>
    <scope>NUCLEOTIDE SEQUENCE</scope>
    <source>
        <strain evidence="2">BYM</strain>
        <tissue evidence="2">Leaf</tissue>
    </source>
</reference>
<dbReference type="AlphaFoldDB" id="A0A8K0HRN4"/>
<gene>
    <name evidence="2" type="ORF">FNV43_RR01100</name>
</gene>
<comment type="caution">
    <text evidence="2">The sequence shown here is derived from an EMBL/GenBank/DDBJ whole genome shotgun (WGS) entry which is preliminary data.</text>
</comment>
<proteinExistence type="predicted"/>
<evidence type="ECO:0000313" key="2">
    <source>
        <dbReference type="EMBL" id="KAF3456450.1"/>
    </source>
</evidence>
<keyword evidence="3" id="KW-1185">Reference proteome</keyword>
<accession>A0A8K0HRN4</accession>
<evidence type="ECO:0000313" key="3">
    <source>
        <dbReference type="Proteomes" id="UP000796880"/>
    </source>
</evidence>